<dbReference type="Proteomes" id="UP001237642">
    <property type="component" value="Unassembled WGS sequence"/>
</dbReference>
<name>A0AAD8GP24_9APIA</name>
<reference evidence="1" key="2">
    <citation type="submission" date="2023-05" db="EMBL/GenBank/DDBJ databases">
        <authorList>
            <person name="Schelkunov M.I."/>
        </authorList>
    </citation>
    <scope>NUCLEOTIDE SEQUENCE</scope>
    <source>
        <strain evidence="1">Hsosn_3</strain>
        <tissue evidence="1">Leaf</tissue>
    </source>
</reference>
<comment type="caution">
    <text evidence="1">The sequence shown here is derived from an EMBL/GenBank/DDBJ whole genome shotgun (WGS) entry which is preliminary data.</text>
</comment>
<reference evidence="1" key="1">
    <citation type="submission" date="2023-02" db="EMBL/GenBank/DDBJ databases">
        <title>Genome of toxic invasive species Heracleum sosnowskyi carries increased number of genes despite the absence of recent whole-genome duplications.</title>
        <authorList>
            <person name="Schelkunov M."/>
            <person name="Shtratnikova V."/>
            <person name="Makarenko M."/>
            <person name="Klepikova A."/>
            <person name="Omelchenko D."/>
            <person name="Novikova G."/>
            <person name="Obukhova E."/>
            <person name="Bogdanov V."/>
            <person name="Penin A."/>
            <person name="Logacheva M."/>
        </authorList>
    </citation>
    <scope>NUCLEOTIDE SEQUENCE</scope>
    <source>
        <strain evidence="1">Hsosn_3</strain>
        <tissue evidence="1">Leaf</tissue>
    </source>
</reference>
<sequence>MYGKCFIPFGAGRVFEELGLRDEVSWCSLVFAYVNAGDINVAYSVLNRIPKRVDISSNTMIAGCARLASSDCFIYEFDFIENEDEDSGIIDKANFLSPKSLGKKIHDDRTLETTVQVG</sequence>
<evidence type="ECO:0000313" key="1">
    <source>
        <dbReference type="EMBL" id="KAK1351852.1"/>
    </source>
</evidence>
<evidence type="ECO:0008006" key="3">
    <source>
        <dbReference type="Google" id="ProtNLM"/>
    </source>
</evidence>
<accession>A0AAD8GP24</accession>
<dbReference type="Gene3D" id="1.25.40.10">
    <property type="entry name" value="Tetratricopeptide repeat domain"/>
    <property type="match status" value="1"/>
</dbReference>
<dbReference type="EMBL" id="JAUIZM010000022">
    <property type="protein sequence ID" value="KAK1351852.1"/>
    <property type="molecule type" value="Genomic_DNA"/>
</dbReference>
<organism evidence="1 2">
    <name type="scientific">Heracleum sosnowskyi</name>
    <dbReference type="NCBI Taxonomy" id="360622"/>
    <lineage>
        <taxon>Eukaryota</taxon>
        <taxon>Viridiplantae</taxon>
        <taxon>Streptophyta</taxon>
        <taxon>Embryophyta</taxon>
        <taxon>Tracheophyta</taxon>
        <taxon>Spermatophyta</taxon>
        <taxon>Magnoliopsida</taxon>
        <taxon>eudicotyledons</taxon>
        <taxon>Gunneridae</taxon>
        <taxon>Pentapetalae</taxon>
        <taxon>asterids</taxon>
        <taxon>campanulids</taxon>
        <taxon>Apiales</taxon>
        <taxon>Apiaceae</taxon>
        <taxon>Apioideae</taxon>
        <taxon>apioid superclade</taxon>
        <taxon>Tordylieae</taxon>
        <taxon>Tordyliinae</taxon>
        <taxon>Heracleum</taxon>
    </lineage>
</organism>
<gene>
    <name evidence="1" type="ORF">POM88_053857</name>
</gene>
<dbReference type="InterPro" id="IPR011990">
    <property type="entry name" value="TPR-like_helical_dom_sf"/>
</dbReference>
<dbReference type="AlphaFoldDB" id="A0AAD8GP24"/>
<proteinExistence type="predicted"/>
<keyword evidence="2" id="KW-1185">Reference proteome</keyword>
<protein>
    <recommendedName>
        <fullName evidence="3">Pentatricopeptide repeat-containing protein</fullName>
    </recommendedName>
</protein>
<evidence type="ECO:0000313" key="2">
    <source>
        <dbReference type="Proteomes" id="UP001237642"/>
    </source>
</evidence>